<evidence type="ECO:0000256" key="8">
    <source>
        <dbReference type="SAM" id="Phobius"/>
    </source>
</evidence>
<dbReference type="EMBL" id="CADIKF010000007">
    <property type="protein sequence ID" value="CAB3751593.1"/>
    <property type="molecule type" value="Genomic_DNA"/>
</dbReference>
<feature type="transmembrane region" description="Helical" evidence="8">
    <location>
        <begin position="388"/>
        <end position="406"/>
    </location>
</feature>
<dbReference type="GO" id="GO:0005886">
    <property type="term" value="C:plasma membrane"/>
    <property type="evidence" value="ECO:0007669"/>
    <property type="project" value="UniProtKB-SubCell"/>
</dbReference>
<dbReference type="PANTHER" id="PTHR30445">
    <property type="entry name" value="K(+)_H(+) ANTIPORTER SUBUNIT KHTT"/>
    <property type="match status" value="1"/>
</dbReference>
<organism evidence="10 11">
    <name type="scientific">Paraburkholderia solisilvae</name>
    <dbReference type="NCBI Taxonomy" id="624376"/>
    <lineage>
        <taxon>Bacteria</taxon>
        <taxon>Pseudomonadati</taxon>
        <taxon>Pseudomonadota</taxon>
        <taxon>Betaproteobacteria</taxon>
        <taxon>Burkholderiales</taxon>
        <taxon>Burkholderiaceae</taxon>
        <taxon>Paraburkholderia</taxon>
    </lineage>
</organism>
<evidence type="ECO:0000256" key="5">
    <source>
        <dbReference type="ARBA" id="ARBA00022692"/>
    </source>
</evidence>
<dbReference type="PROSITE" id="PS51202">
    <property type="entry name" value="RCK_C"/>
    <property type="match status" value="1"/>
</dbReference>
<keyword evidence="3" id="KW-0813">Transport</keyword>
<evidence type="ECO:0000256" key="1">
    <source>
        <dbReference type="ARBA" id="ARBA00004651"/>
    </source>
</evidence>
<keyword evidence="6 8" id="KW-1133">Transmembrane helix</keyword>
<dbReference type="GO" id="GO:0008324">
    <property type="term" value="F:monoatomic cation transmembrane transporter activity"/>
    <property type="evidence" value="ECO:0007669"/>
    <property type="project" value="InterPro"/>
</dbReference>
<gene>
    <name evidence="10" type="primary">aspT_1</name>
    <name evidence="10" type="ORF">LMG29739_01331</name>
</gene>
<dbReference type="InterPro" id="IPR006037">
    <property type="entry name" value="RCK_C"/>
</dbReference>
<evidence type="ECO:0000256" key="6">
    <source>
        <dbReference type="ARBA" id="ARBA00022989"/>
    </source>
</evidence>
<reference evidence="10 11" key="1">
    <citation type="submission" date="2020-04" db="EMBL/GenBank/DDBJ databases">
        <authorList>
            <person name="De Canck E."/>
        </authorList>
    </citation>
    <scope>NUCLEOTIDE SEQUENCE [LARGE SCALE GENOMIC DNA]</scope>
    <source>
        <strain evidence="10 11">LMG 29739</strain>
    </source>
</reference>
<feature type="transmembrane region" description="Helical" evidence="8">
    <location>
        <begin position="93"/>
        <end position="117"/>
    </location>
</feature>
<dbReference type="InterPro" id="IPR022457">
    <property type="entry name" value="Asp_Ala_antiprt"/>
</dbReference>
<dbReference type="InterPro" id="IPR050144">
    <property type="entry name" value="AAE_transporter"/>
</dbReference>
<evidence type="ECO:0000313" key="11">
    <source>
        <dbReference type="Proteomes" id="UP000494329"/>
    </source>
</evidence>
<dbReference type="PANTHER" id="PTHR30445:SF9">
    <property type="match status" value="1"/>
</dbReference>
<evidence type="ECO:0000313" key="10">
    <source>
        <dbReference type="EMBL" id="CAB3751593.1"/>
    </source>
</evidence>
<dbReference type="Pfam" id="PF02080">
    <property type="entry name" value="TrkA_C"/>
    <property type="match status" value="1"/>
</dbReference>
<feature type="transmembrane region" description="Helical" evidence="8">
    <location>
        <begin position="446"/>
        <end position="470"/>
    </location>
</feature>
<dbReference type="RefSeq" id="WP_175110077.1">
    <property type="nucleotide sequence ID" value="NZ_CADIKF010000007.1"/>
</dbReference>
<dbReference type="InterPro" id="IPR036721">
    <property type="entry name" value="RCK_C_sf"/>
</dbReference>
<feature type="transmembrane region" description="Helical" evidence="8">
    <location>
        <begin position="412"/>
        <end position="434"/>
    </location>
</feature>
<keyword evidence="11" id="KW-1185">Reference proteome</keyword>
<dbReference type="SUPFAM" id="SSF116726">
    <property type="entry name" value="TrkA C-terminal domain-like"/>
    <property type="match status" value="2"/>
</dbReference>
<proteinExistence type="inferred from homology"/>
<sequence>MDWLVQTLRQYPEIAVFLSLGIGYWVGGKSYKGFSLGAVTATLLAAIAIGQLGITISANVKAVFFLMFLFAVGYGVGPQFVRGIAKDGIPQAIFSVVQCLLCLAAPVIAAKLAGYSIGSAAGLFAGSQTISASMGLATDAINRLGLPADDTKALLNAMPTAYAVTYIFGTVGSALILAALGPKLLGIDLVAACKEYEASLGGAKEMGGAGQAWHQYELRAYRVQQGGRAVGLTVSQAEALVPDGSRLYIERIRRGGTIEEARIDTVLQPDDIVAIVGARELLVELLGPLGTEVDDPELLAVPAEGVDVYVTNKDVEGKTLADLGKRPNARGVYIRRIKRGPTETLIPVLPNTQLHRGDTVMIVGRTQDTTAAAKVIGVIDRPSASADVAFIGIAITIGALIGAIVIKVGAVPITLSTAGGALISGIVFGWLRAIHPTFGRIPDSTLWFMNSVGLNVFIAVVGITAGPGFVAGLQQLGISLFLWGIVATAVPLILGMFIAKYVFRFHPAILLGVCAGARTTTAALGMICDAAKSQVPGLGYTVTYAVGNTLLTIWGMIVVMLLS</sequence>
<feature type="transmembrane region" description="Helical" evidence="8">
    <location>
        <begin position="508"/>
        <end position="527"/>
    </location>
</feature>
<feature type="domain" description="RCK C-terminal" evidence="9">
    <location>
        <begin position="291"/>
        <end position="378"/>
    </location>
</feature>
<feature type="transmembrane region" description="Helical" evidence="8">
    <location>
        <begin position="62"/>
        <end position="81"/>
    </location>
</feature>
<feature type="transmembrane region" description="Helical" evidence="8">
    <location>
        <begin position="539"/>
        <end position="562"/>
    </location>
</feature>
<keyword evidence="7 8" id="KW-0472">Membrane</keyword>
<dbReference type="AlphaFoldDB" id="A0A6J5DC99"/>
<evidence type="ECO:0000259" key="9">
    <source>
        <dbReference type="PROSITE" id="PS51202"/>
    </source>
</evidence>
<feature type="transmembrane region" description="Helical" evidence="8">
    <location>
        <begin position="476"/>
        <end position="499"/>
    </location>
</feature>
<dbReference type="NCBIfam" id="TIGR03802">
    <property type="entry name" value="Asp_Ala_antiprt"/>
    <property type="match status" value="1"/>
</dbReference>
<keyword evidence="5 8" id="KW-0812">Transmembrane</keyword>
<feature type="transmembrane region" description="Helical" evidence="8">
    <location>
        <begin position="161"/>
        <end position="180"/>
    </location>
</feature>
<evidence type="ECO:0000256" key="3">
    <source>
        <dbReference type="ARBA" id="ARBA00022448"/>
    </source>
</evidence>
<protein>
    <submittedName>
        <fullName evidence="10">Aspartate/alanine antiporter</fullName>
    </submittedName>
</protein>
<dbReference type="InterPro" id="IPR006512">
    <property type="entry name" value="YidE_YbjL"/>
</dbReference>
<accession>A0A6J5DC99</accession>
<dbReference type="Pfam" id="PF06826">
    <property type="entry name" value="Asp-Al_Ex"/>
    <property type="match status" value="2"/>
</dbReference>
<evidence type="ECO:0000256" key="7">
    <source>
        <dbReference type="ARBA" id="ARBA00023136"/>
    </source>
</evidence>
<dbReference type="NCBIfam" id="TIGR01625">
    <property type="entry name" value="YidE_YbjL_dupl"/>
    <property type="match status" value="1"/>
</dbReference>
<comment type="subcellular location">
    <subcellularLocation>
        <location evidence="1">Cell membrane</location>
        <topology evidence="1">Multi-pass membrane protein</topology>
    </subcellularLocation>
</comment>
<evidence type="ECO:0000256" key="2">
    <source>
        <dbReference type="ARBA" id="ARBA00009854"/>
    </source>
</evidence>
<dbReference type="GO" id="GO:0006813">
    <property type="term" value="P:potassium ion transport"/>
    <property type="evidence" value="ECO:0007669"/>
    <property type="project" value="InterPro"/>
</dbReference>
<feature type="transmembrane region" description="Helical" evidence="8">
    <location>
        <begin position="34"/>
        <end position="56"/>
    </location>
</feature>
<evidence type="ECO:0000256" key="4">
    <source>
        <dbReference type="ARBA" id="ARBA00022475"/>
    </source>
</evidence>
<keyword evidence="4" id="KW-1003">Cell membrane</keyword>
<name>A0A6J5DC99_9BURK</name>
<dbReference type="Proteomes" id="UP000494329">
    <property type="component" value="Unassembled WGS sequence"/>
</dbReference>
<comment type="similarity">
    <text evidence="2">Belongs to the AAE transporter (TC 2.A.81) family.</text>
</comment>
<dbReference type="Gene3D" id="3.30.70.1450">
    <property type="entry name" value="Regulator of K+ conductance, C-terminal domain"/>
    <property type="match status" value="2"/>
</dbReference>
<feature type="transmembrane region" description="Helical" evidence="8">
    <location>
        <begin position="12"/>
        <end position="27"/>
    </location>
</feature>